<dbReference type="Proteomes" id="UP000198569">
    <property type="component" value="Unassembled WGS sequence"/>
</dbReference>
<proteinExistence type="predicted"/>
<evidence type="ECO:0000313" key="2">
    <source>
        <dbReference type="EMBL" id="SDW32322.1"/>
    </source>
</evidence>
<keyword evidence="3" id="KW-1185">Reference proteome</keyword>
<dbReference type="RefSeq" id="WP_175513936.1">
    <property type="nucleotide sequence ID" value="NZ_FNMV01000002.1"/>
</dbReference>
<feature type="chain" id="PRO_5011552831" description="Sensor of ECF-type sigma factor" evidence="1">
    <location>
        <begin position="21"/>
        <end position="152"/>
    </location>
</feature>
<dbReference type="AlphaFoldDB" id="A0A1H2SL44"/>
<accession>A0A1H2SL44</accession>
<reference evidence="3" key="1">
    <citation type="submission" date="2016-10" db="EMBL/GenBank/DDBJ databases">
        <authorList>
            <person name="Varghese N."/>
            <person name="Submissions S."/>
        </authorList>
    </citation>
    <scope>NUCLEOTIDE SEQUENCE [LARGE SCALE GENOMIC DNA]</scope>
    <source>
        <strain evidence="3">DSM 15718</strain>
    </source>
</reference>
<feature type="signal peptide" evidence="1">
    <location>
        <begin position="1"/>
        <end position="20"/>
    </location>
</feature>
<organism evidence="2 3">
    <name type="scientific">Flavobacterium degerlachei</name>
    <dbReference type="NCBI Taxonomy" id="229203"/>
    <lineage>
        <taxon>Bacteria</taxon>
        <taxon>Pseudomonadati</taxon>
        <taxon>Bacteroidota</taxon>
        <taxon>Flavobacteriia</taxon>
        <taxon>Flavobacteriales</taxon>
        <taxon>Flavobacteriaceae</taxon>
        <taxon>Flavobacterium</taxon>
    </lineage>
</organism>
<evidence type="ECO:0008006" key="4">
    <source>
        <dbReference type="Google" id="ProtNLM"/>
    </source>
</evidence>
<keyword evidence="1" id="KW-0732">Signal</keyword>
<evidence type="ECO:0000313" key="3">
    <source>
        <dbReference type="Proteomes" id="UP000198569"/>
    </source>
</evidence>
<evidence type="ECO:0000256" key="1">
    <source>
        <dbReference type="SAM" id="SignalP"/>
    </source>
</evidence>
<sequence>MNIKKILPILLLISSFNFYAQSESIKDKKEQIKALKVAYLTTELDLTTKEAEKFWPVYNTFDDKQFELRHMKMKAYKQRMSEAALDKMTENQAVLLLTQMENTDEELFLLRKNYTKNLRKVLPAVKIIKLRISEEGFNRKLLHQYRDRHNKK</sequence>
<dbReference type="STRING" id="229203.SAMN05444338_102107"/>
<name>A0A1H2SL44_9FLAO</name>
<protein>
    <recommendedName>
        <fullName evidence="4">Sensor of ECF-type sigma factor</fullName>
    </recommendedName>
</protein>
<gene>
    <name evidence="2" type="ORF">SAMN05444338_102107</name>
</gene>
<dbReference type="EMBL" id="FNMV01000002">
    <property type="protein sequence ID" value="SDW32322.1"/>
    <property type="molecule type" value="Genomic_DNA"/>
</dbReference>